<evidence type="ECO:0000313" key="2">
    <source>
        <dbReference type="Proteomes" id="UP001476798"/>
    </source>
</evidence>
<dbReference type="EMBL" id="JAHRIO010063639">
    <property type="protein sequence ID" value="MEQ2179687.1"/>
    <property type="molecule type" value="Genomic_DNA"/>
</dbReference>
<evidence type="ECO:0000313" key="1">
    <source>
        <dbReference type="EMBL" id="MEQ2179687.1"/>
    </source>
</evidence>
<gene>
    <name evidence="1" type="ORF">GOODEAATRI_027687</name>
</gene>
<accession>A0ABV0P8B2</accession>
<sequence length="102" mass="11293">MTRISGKIHHKYMKESCFGGIPACFVVCLKNKCMILPQPCWTVGQCPWALKALSRVLQTYFLSCCQIAQSSFPLTVKSFSKNAFGPSVCAAESFTQVSLCPY</sequence>
<name>A0ABV0P8B2_9TELE</name>
<reference evidence="1 2" key="1">
    <citation type="submission" date="2021-06" db="EMBL/GenBank/DDBJ databases">
        <authorList>
            <person name="Palmer J.M."/>
        </authorList>
    </citation>
    <scope>NUCLEOTIDE SEQUENCE [LARGE SCALE GENOMIC DNA]</scope>
    <source>
        <strain evidence="1 2">GA_2019</strain>
        <tissue evidence="1">Muscle</tissue>
    </source>
</reference>
<organism evidence="1 2">
    <name type="scientific">Goodea atripinnis</name>
    <dbReference type="NCBI Taxonomy" id="208336"/>
    <lineage>
        <taxon>Eukaryota</taxon>
        <taxon>Metazoa</taxon>
        <taxon>Chordata</taxon>
        <taxon>Craniata</taxon>
        <taxon>Vertebrata</taxon>
        <taxon>Euteleostomi</taxon>
        <taxon>Actinopterygii</taxon>
        <taxon>Neopterygii</taxon>
        <taxon>Teleostei</taxon>
        <taxon>Neoteleostei</taxon>
        <taxon>Acanthomorphata</taxon>
        <taxon>Ovalentaria</taxon>
        <taxon>Atherinomorphae</taxon>
        <taxon>Cyprinodontiformes</taxon>
        <taxon>Goodeidae</taxon>
        <taxon>Goodea</taxon>
    </lineage>
</organism>
<dbReference type="Proteomes" id="UP001476798">
    <property type="component" value="Unassembled WGS sequence"/>
</dbReference>
<comment type="caution">
    <text evidence="1">The sequence shown here is derived from an EMBL/GenBank/DDBJ whole genome shotgun (WGS) entry which is preliminary data.</text>
</comment>
<keyword evidence="2" id="KW-1185">Reference proteome</keyword>
<protein>
    <submittedName>
        <fullName evidence="1">Uncharacterized protein</fullName>
    </submittedName>
</protein>
<proteinExistence type="predicted"/>